<proteinExistence type="predicted"/>
<evidence type="ECO:0008006" key="4">
    <source>
        <dbReference type="Google" id="ProtNLM"/>
    </source>
</evidence>
<organism evidence="2 3">
    <name type="scientific">Microthyrium microscopicum</name>
    <dbReference type="NCBI Taxonomy" id="703497"/>
    <lineage>
        <taxon>Eukaryota</taxon>
        <taxon>Fungi</taxon>
        <taxon>Dikarya</taxon>
        <taxon>Ascomycota</taxon>
        <taxon>Pezizomycotina</taxon>
        <taxon>Dothideomycetes</taxon>
        <taxon>Dothideomycetes incertae sedis</taxon>
        <taxon>Microthyriales</taxon>
        <taxon>Microthyriaceae</taxon>
        <taxon>Microthyrium</taxon>
    </lineage>
</organism>
<dbReference type="Proteomes" id="UP000799302">
    <property type="component" value="Unassembled WGS sequence"/>
</dbReference>
<keyword evidence="1" id="KW-0812">Transmembrane</keyword>
<name>A0A6A6UFQ5_9PEZI</name>
<accession>A0A6A6UFQ5</accession>
<reference evidence="2" key="1">
    <citation type="journal article" date="2020" name="Stud. Mycol.">
        <title>101 Dothideomycetes genomes: a test case for predicting lifestyles and emergence of pathogens.</title>
        <authorList>
            <person name="Haridas S."/>
            <person name="Albert R."/>
            <person name="Binder M."/>
            <person name="Bloem J."/>
            <person name="Labutti K."/>
            <person name="Salamov A."/>
            <person name="Andreopoulos B."/>
            <person name="Baker S."/>
            <person name="Barry K."/>
            <person name="Bills G."/>
            <person name="Bluhm B."/>
            <person name="Cannon C."/>
            <person name="Castanera R."/>
            <person name="Culley D."/>
            <person name="Daum C."/>
            <person name="Ezra D."/>
            <person name="Gonzalez J."/>
            <person name="Henrissat B."/>
            <person name="Kuo A."/>
            <person name="Liang C."/>
            <person name="Lipzen A."/>
            <person name="Lutzoni F."/>
            <person name="Magnuson J."/>
            <person name="Mondo S."/>
            <person name="Nolan M."/>
            <person name="Ohm R."/>
            <person name="Pangilinan J."/>
            <person name="Park H.-J."/>
            <person name="Ramirez L."/>
            <person name="Alfaro M."/>
            <person name="Sun H."/>
            <person name="Tritt A."/>
            <person name="Yoshinaga Y."/>
            <person name="Zwiers L.-H."/>
            <person name="Turgeon B."/>
            <person name="Goodwin S."/>
            <person name="Spatafora J."/>
            <person name="Crous P."/>
            <person name="Grigoriev I."/>
        </authorList>
    </citation>
    <scope>NUCLEOTIDE SEQUENCE</scope>
    <source>
        <strain evidence="2">CBS 115976</strain>
    </source>
</reference>
<gene>
    <name evidence="2" type="ORF">BT63DRAFT_454458</name>
</gene>
<feature type="transmembrane region" description="Helical" evidence="1">
    <location>
        <begin position="52"/>
        <end position="73"/>
    </location>
</feature>
<feature type="transmembrane region" description="Helical" evidence="1">
    <location>
        <begin position="21"/>
        <end position="40"/>
    </location>
</feature>
<evidence type="ECO:0000313" key="3">
    <source>
        <dbReference type="Proteomes" id="UP000799302"/>
    </source>
</evidence>
<keyword evidence="1" id="KW-1133">Transmembrane helix</keyword>
<evidence type="ECO:0000256" key="1">
    <source>
        <dbReference type="SAM" id="Phobius"/>
    </source>
</evidence>
<keyword evidence="3" id="KW-1185">Reference proteome</keyword>
<dbReference type="AlphaFoldDB" id="A0A6A6UFQ5"/>
<keyword evidence="1" id="KW-0472">Membrane</keyword>
<dbReference type="EMBL" id="MU004234">
    <property type="protein sequence ID" value="KAF2670273.1"/>
    <property type="molecule type" value="Genomic_DNA"/>
</dbReference>
<protein>
    <recommendedName>
        <fullName evidence="4">Fatty acid hydroxylase domain-containing protein</fullName>
    </recommendedName>
</protein>
<sequence length="84" mass="9876">MAEQIFDSPIPSRPSIKLPTMILNHPFALALLFELLFEHFLIPSVDKYVNSYVNNLILTRLVMMIFFFCRAWVYMHVKHEATCT</sequence>
<evidence type="ECO:0000313" key="2">
    <source>
        <dbReference type="EMBL" id="KAF2670273.1"/>
    </source>
</evidence>